<evidence type="ECO:0000256" key="7">
    <source>
        <dbReference type="ARBA" id="ARBA00023053"/>
    </source>
</evidence>
<feature type="transmembrane region" description="Helical" evidence="11">
    <location>
        <begin position="12"/>
        <end position="28"/>
    </location>
</feature>
<comment type="caution">
    <text evidence="12">The sequence shown here is derived from an EMBL/GenBank/DDBJ whole genome shotgun (WGS) entry which is preliminary data.</text>
</comment>
<dbReference type="GO" id="GO:0006814">
    <property type="term" value="P:sodium ion transport"/>
    <property type="evidence" value="ECO:0007669"/>
    <property type="project" value="UniProtKB-KW"/>
</dbReference>
<evidence type="ECO:0000256" key="11">
    <source>
        <dbReference type="SAM" id="Phobius"/>
    </source>
</evidence>
<keyword evidence="9 11" id="KW-0472">Membrane</keyword>
<comment type="similarity">
    <text evidence="2">Belongs to the sodium:solute symporter (SSF) (TC 2.A.21) family.</text>
</comment>
<feature type="non-terminal residue" evidence="12">
    <location>
        <position position="373"/>
    </location>
</feature>
<protein>
    <submittedName>
        <fullName evidence="12">Uncharacterized protein</fullName>
    </submittedName>
</protein>
<proteinExistence type="inferred from homology"/>
<keyword evidence="13" id="KW-1185">Reference proteome</keyword>
<evidence type="ECO:0000256" key="10">
    <source>
        <dbReference type="ARBA" id="ARBA00023201"/>
    </source>
</evidence>
<dbReference type="GO" id="GO:0015293">
    <property type="term" value="F:symporter activity"/>
    <property type="evidence" value="ECO:0007669"/>
    <property type="project" value="TreeGrafter"/>
</dbReference>
<evidence type="ECO:0000256" key="2">
    <source>
        <dbReference type="ARBA" id="ARBA00006434"/>
    </source>
</evidence>
<evidence type="ECO:0000256" key="8">
    <source>
        <dbReference type="ARBA" id="ARBA00023065"/>
    </source>
</evidence>
<evidence type="ECO:0000256" key="5">
    <source>
        <dbReference type="ARBA" id="ARBA00022692"/>
    </source>
</evidence>
<evidence type="ECO:0000313" key="13">
    <source>
        <dbReference type="Proteomes" id="UP001283361"/>
    </source>
</evidence>
<feature type="transmembrane region" description="Helical" evidence="11">
    <location>
        <begin position="171"/>
        <end position="190"/>
    </location>
</feature>
<keyword evidence="3" id="KW-0813">Transport</keyword>
<feature type="transmembrane region" description="Helical" evidence="11">
    <location>
        <begin position="266"/>
        <end position="289"/>
    </location>
</feature>
<keyword evidence="5 11" id="KW-0812">Transmembrane</keyword>
<keyword evidence="10" id="KW-0739">Sodium transport</keyword>
<dbReference type="AlphaFoldDB" id="A0AAE0YMB4"/>
<evidence type="ECO:0000313" key="12">
    <source>
        <dbReference type="EMBL" id="KAK3750692.1"/>
    </source>
</evidence>
<comment type="subcellular location">
    <subcellularLocation>
        <location evidence="1">Cell membrane</location>
        <topology evidence="1">Multi-pass membrane protein</topology>
    </subcellularLocation>
</comment>
<dbReference type="InterPro" id="IPR001734">
    <property type="entry name" value="Na/solute_symporter"/>
</dbReference>
<dbReference type="Gene3D" id="1.20.1730.10">
    <property type="entry name" value="Sodium/glucose cotransporter"/>
    <property type="match status" value="2"/>
</dbReference>
<dbReference type="Proteomes" id="UP001283361">
    <property type="component" value="Unassembled WGS sequence"/>
</dbReference>
<keyword evidence="7" id="KW-0915">Sodium</keyword>
<dbReference type="PANTHER" id="PTHR42985:SF40">
    <property type="entry name" value="LD47995P-RELATED"/>
    <property type="match status" value="1"/>
</dbReference>
<feature type="transmembrane region" description="Helical" evidence="11">
    <location>
        <begin position="48"/>
        <end position="74"/>
    </location>
</feature>
<evidence type="ECO:0000256" key="9">
    <source>
        <dbReference type="ARBA" id="ARBA00023136"/>
    </source>
</evidence>
<sequence length="373" mass="42572">FRLNPTARHTVWNLVFGCGTTLLALYVGNQAQVHRCLTCHTLREAKKALWICCPGYILFGVLSIIIGLYMSAFYENCDSLQAKLVDNSNQRARIAWGLPCWNLWWHSQFHVIRSELHVVLEDFIRVYLKSRIHKNKERRILQIISFVFGFIRLEITFLVSRFGSVLQASTSVFGIFSGPLLGLFSLGLFFPWVNEKGALGGLFGAIAITLGTTMLPTNPQEKSPLTCISSCNVQAFKNISKNAFLKPRTPVIPMKYDRFQLYGISYMWYSPSACIYCIIIGCIVSYFTGSLDPKDVDPRLIVPVLDDIFPFYYLPEHTKKYYRFGIDHEGVIRKFDKPLSSTNLESKEEVDLKLSKETEPELKFHSATFETAL</sequence>
<reference evidence="12" key="1">
    <citation type="journal article" date="2023" name="G3 (Bethesda)">
        <title>A reference genome for the long-term kleptoplast-retaining sea slug Elysia crispata morphotype clarki.</title>
        <authorList>
            <person name="Eastman K.E."/>
            <person name="Pendleton A.L."/>
            <person name="Shaikh M.A."/>
            <person name="Suttiyut T."/>
            <person name="Ogas R."/>
            <person name="Tomko P."/>
            <person name="Gavelis G."/>
            <person name="Widhalm J.R."/>
            <person name="Wisecaver J.H."/>
        </authorList>
    </citation>
    <scope>NUCLEOTIDE SEQUENCE</scope>
    <source>
        <strain evidence="12">ECLA1</strain>
    </source>
</reference>
<dbReference type="InterPro" id="IPR038377">
    <property type="entry name" value="Na/Glc_symporter_sf"/>
</dbReference>
<accession>A0AAE0YMB4</accession>
<keyword evidence="6 11" id="KW-1133">Transmembrane helix</keyword>
<gene>
    <name evidence="12" type="ORF">RRG08_033091</name>
</gene>
<keyword evidence="4" id="KW-1003">Cell membrane</keyword>
<dbReference type="PROSITE" id="PS50283">
    <property type="entry name" value="NA_SOLUT_SYMP_3"/>
    <property type="match status" value="1"/>
</dbReference>
<dbReference type="EMBL" id="JAWDGP010005858">
    <property type="protein sequence ID" value="KAK3750692.1"/>
    <property type="molecule type" value="Genomic_DNA"/>
</dbReference>
<feature type="transmembrane region" description="Helical" evidence="11">
    <location>
        <begin position="140"/>
        <end position="159"/>
    </location>
</feature>
<dbReference type="GO" id="GO:0005886">
    <property type="term" value="C:plasma membrane"/>
    <property type="evidence" value="ECO:0007669"/>
    <property type="project" value="UniProtKB-SubCell"/>
</dbReference>
<dbReference type="InterPro" id="IPR051163">
    <property type="entry name" value="Sodium:Solute_Symporter_SSF"/>
</dbReference>
<evidence type="ECO:0000256" key="1">
    <source>
        <dbReference type="ARBA" id="ARBA00004651"/>
    </source>
</evidence>
<keyword evidence="8" id="KW-0406">Ion transport</keyword>
<dbReference type="PANTHER" id="PTHR42985">
    <property type="entry name" value="SODIUM-COUPLED MONOCARBOXYLATE TRANSPORTER"/>
    <property type="match status" value="1"/>
</dbReference>
<organism evidence="12 13">
    <name type="scientific">Elysia crispata</name>
    <name type="common">lettuce slug</name>
    <dbReference type="NCBI Taxonomy" id="231223"/>
    <lineage>
        <taxon>Eukaryota</taxon>
        <taxon>Metazoa</taxon>
        <taxon>Spiralia</taxon>
        <taxon>Lophotrochozoa</taxon>
        <taxon>Mollusca</taxon>
        <taxon>Gastropoda</taxon>
        <taxon>Heterobranchia</taxon>
        <taxon>Euthyneura</taxon>
        <taxon>Panpulmonata</taxon>
        <taxon>Sacoglossa</taxon>
        <taxon>Placobranchoidea</taxon>
        <taxon>Plakobranchidae</taxon>
        <taxon>Elysia</taxon>
    </lineage>
</organism>
<evidence type="ECO:0000256" key="4">
    <source>
        <dbReference type="ARBA" id="ARBA00022475"/>
    </source>
</evidence>
<evidence type="ECO:0000256" key="6">
    <source>
        <dbReference type="ARBA" id="ARBA00022989"/>
    </source>
</evidence>
<evidence type="ECO:0000256" key="3">
    <source>
        <dbReference type="ARBA" id="ARBA00022448"/>
    </source>
</evidence>
<name>A0AAE0YMB4_9GAST</name>